<protein>
    <submittedName>
        <fullName evidence="1">Uncharacterized protein</fullName>
    </submittedName>
</protein>
<dbReference type="VEuPathDB" id="AmoebaDB:DICPUDRAFT_76298"/>
<dbReference type="Proteomes" id="UP000001064">
    <property type="component" value="Unassembled WGS sequence"/>
</dbReference>
<dbReference type="GeneID" id="10502711"/>
<dbReference type="RefSeq" id="XP_003285364.1">
    <property type="nucleotide sequence ID" value="XM_003285316.1"/>
</dbReference>
<dbReference type="KEGG" id="dpp:DICPUDRAFT_76298"/>
<dbReference type="AlphaFoldDB" id="F0ZD70"/>
<organism evidence="1 2">
    <name type="scientific">Dictyostelium purpureum</name>
    <name type="common">Slime mold</name>
    <dbReference type="NCBI Taxonomy" id="5786"/>
    <lineage>
        <taxon>Eukaryota</taxon>
        <taxon>Amoebozoa</taxon>
        <taxon>Evosea</taxon>
        <taxon>Eumycetozoa</taxon>
        <taxon>Dictyostelia</taxon>
        <taxon>Dictyosteliales</taxon>
        <taxon>Dictyosteliaceae</taxon>
        <taxon>Dictyostelium</taxon>
    </lineage>
</organism>
<gene>
    <name evidence="1" type="ORF">DICPUDRAFT_76298</name>
</gene>
<accession>F0ZD70</accession>
<evidence type="ECO:0000313" key="1">
    <source>
        <dbReference type="EMBL" id="EGC38150.1"/>
    </source>
</evidence>
<sequence>MFINPNNSSTKFNYNNFNNNNNNNINNNFNINKITNQYDKLLSINQNNNFNQYKEIRKKLFTPNQSPKQECLNNSTNPINKAIPYIDISSPMLHPNNQQLDQEKIISRLMLSTKEDDDDIPPAITPPPIFLNNDKINLNNNYSNNINNSDCNHTNQNNKTTINLNNNENNIFLDEIHLFTISLRDFVKKSPRKQIKDDEMNIESFFVGF</sequence>
<proteinExistence type="predicted"/>
<dbReference type="EMBL" id="GL870983">
    <property type="protein sequence ID" value="EGC38150.1"/>
    <property type="molecule type" value="Genomic_DNA"/>
</dbReference>
<name>F0ZD70_DICPU</name>
<dbReference type="InParanoid" id="F0ZD70"/>
<reference evidence="2" key="1">
    <citation type="journal article" date="2011" name="Genome Biol.">
        <title>Comparative genomics of the social amoebae Dictyostelium discoideum and Dictyostelium purpureum.</title>
        <authorList>
            <consortium name="US DOE Joint Genome Institute (JGI-PGF)"/>
            <person name="Sucgang R."/>
            <person name="Kuo A."/>
            <person name="Tian X."/>
            <person name="Salerno W."/>
            <person name="Parikh A."/>
            <person name="Feasley C.L."/>
            <person name="Dalin E."/>
            <person name="Tu H."/>
            <person name="Huang E."/>
            <person name="Barry K."/>
            <person name="Lindquist E."/>
            <person name="Shapiro H."/>
            <person name="Bruce D."/>
            <person name="Schmutz J."/>
            <person name="Salamov A."/>
            <person name="Fey P."/>
            <person name="Gaudet P."/>
            <person name="Anjard C."/>
            <person name="Babu M.M."/>
            <person name="Basu S."/>
            <person name="Bushmanova Y."/>
            <person name="van der Wel H."/>
            <person name="Katoh-Kurasawa M."/>
            <person name="Dinh C."/>
            <person name="Coutinho P.M."/>
            <person name="Saito T."/>
            <person name="Elias M."/>
            <person name="Schaap P."/>
            <person name="Kay R.R."/>
            <person name="Henrissat B."/>
            <person name="Eichinger L."/>
            <person name="Rivero F."/>
            <person name="Putnam N.H."/>
            <person name="West C.M."/>
            <person name="Loomis W.F."/>
            <person name="Chisholm R.L."/>
            <person name="Shaulsky G."/>
            <person name="Strassmann J.E."/>
            <person name="Queller D.C."/>
            <person name="Kuspa A."/>
            <person name="Grigoriev I.V."/>
        </authorList>
    </citation>
    <scope>NUCLEOTIDE SEQUENCE [LARGE SCALE GENOMIC DNA]</scope>
    <source>
        <strain evidence="2">QSDP1</strain>
    </source>
</reference>
<evidence type="ECO:0000313" key="2">
    <source>
        <dbReference type="Proteomes" id="UP000001064"/>
    </source>
</evidence>
<keyword evidence="2" id="KW-1185">Reference proteome</keyword>